<feature type="domain" description="Flp pilus assembly protein RcpC/CpaB" evidence="1">
    <location>
        <begin position="119"/>
        <end position="220"/>
    </location>
</feature>
<dbReference type="CDD" id="cd11614">
    <property type="entry name" value="SAF_CpaB_FlgA_like"/>
    <property type="match status" value="1"/>
</dbReference>
<comment type="caution">
    <text evidence="2">The sequence shown here is derived from an EMBL/GenBank/DDBJ whole genome shotgun (WGS) entry which is preliminary data.</text>
</comment>
<evidence type="ECO:0000259" key="1">
    <source>
        <dbReference type="Pfam" id="PF16976"/>
    </source>
</evidence>
<dbReference type="Pfam" id="PF16976">
    <property type="entry name" value="RcpC"/>
    <property type="match status" value="1"/>
</dbReference>
<proteinExistence type="predicted"/>
<dbReference type="AlphaFoldDB" id="A0A9Q4AP80"/>
<protein>
    <submittedName>
        <fullName evidence="2">Flp pilus assembly protein CpaB</fullName>
    </submittedName>
</protein>
<sequence>MRIGTILMLTLAVAFGVGAVFLSSIILQNRQPIAAAVATDVEAEDTIVVAAVPLRFGDRLTEENVREIPWTASVLPAGSFRSRTELTEAEEGERQVLTAIEANEPILNWKITGAGQRATLSAVLADGMRAISIRVNDVLGVAGFVLPGDRVDIMLTREQNDESFVDVLLQGVKVLAIDQSANDREENPTVVKTVTLEVATVEAQKLVLAAGIGQLSLALREAANGDQETTRRISLTDLNGEPAGEPVETLLVEEELTEVEANVKEVVPSMASALPSVVSVGVTRGVVRDTYDVPIFSR</sequence>
<dbReference type="NCBIfam" id="TIGR03177">
    <property type="entry name" value="pilus_cpaB"/>
    <property type="match status" value="1"/>
</dbReference>
<organism evidence="2 3">
    <name type="scientific">Devosia ureilytica</name>
    <dbReference type="NCBI Taxonomy" id="2952754"/>
    <lineage>
        <taxon>Bacteria</taxon>
        <taxon>Pseudomonadati</taxon>
        <taxon>Pseudomonadota</taxon>
        <taxon>Alphaproteobacteria</taxon>
        <taxon>Hyphomicrobiales</taxon>
        <taxon>Devosiaceae</taxon>
        <taxon>Devosia</taxon>
    </lineage>
</organism>
<keyword evidence="3" id="KW-1185">Reference proteome</keyword>
<evidence type="ECO:0000313" key="3">
    <source>
        <dbReference type="Proteomes" id="UP001060275"/>
    </source>
</evidence>
<accession>A0A9Q4AP80</accession>
<name>A0A9Q4AP80_9HYPH</name>
<dbReference type="RefSeq" id="WP_254674271.1">
    <property type="nucleotide sequence ID" value="NZ_JAMWDU010000003.1"/>
</dbReference>
<dbReference type="EMBL" id="JAMWDU010000003">
    <property type="protein sequence ID" value="MCP8887191.1"/>
    <property type="molecule type" value="Genomic_DNA"/>
</dbReference>
<dbReference type="InterPro" id="IPR017592">
    <property type="entry name" value="Pilus_assmbl_Flp-typ_CpaB"/>
</dbReference>
<reference evidence="2" key="1">
    <citation type="submission" date="2022-06" db="EMBL/GenBank/DDBJ databases">
        <title>Devosia sp. XJ19-45 genome assembly.</title>
        <authorList>
            <person name="Li B."/>
            <person name="Cai M."/>
            <person name="Nie G."/>
            <person name="Li W."/>
        </authorList>
    </citation>
    <scope>NUCLEOTIDE SEQUENCE</scope>
    <source>
        <strain evidence="2">XJ19-45</strain>
    </source>
</reference>
<dbReference type="InterPro" id="IPR031571">
    <property type="entry name" value="RcpC_dom"/>
</dbReference>
<gene>
    <name evidence="2" type="primary">cpaB</name>
    <name evidence="2" type="ORF">NF348_08750</name>
</gene>
<dbReference type="Proteomes" id="UP001060275">
    <property type="component" value="Unassembled WGS sequence"/>
</dbReference>
<evidence type="ECO:0000313" key="2">
    <source>
        <dbReference type="EMBL" id="MCP8887191.1"/>
    </source>
</evidence>